<feature type="transmembrane region" description="Helical" evidence="8">
    <location>
        <begin position="468"/>
        <end position="491"/>
    </location>
</feature>
<evidence type="ECO:0000256" key="2">
    <source>
        <dbReference type="ARBA" id="ARBA00022692"/>
    </source>
</evidence>
<dbReference type="SMART" id="SM01079">
    <property type="entry name" value="CHASE"/>
    <property type="match status" value="1"/>
</dbReference>
<evidence type="ECO:0000256" key="3">
    <source>
        <dbReference type="ARBA" id="ARBA00022741"/>
    </source>
</evidence>
<evidence type="ECO:0000256" key="8">
    <source>
        <dbReference type="SAM" id="Phobius"/>
    </source>
</evidence>
<dbReference type="PROSITE" id="PS50125">
    <property type="entry name" value="GUANYLATE_CYCLASE_2"/>
    <property type="match status" value="1"/>
</dbReference>
<dbReference type="FunFam" id="3.30.70.1230:FF:000030">
    <property type="entry name" value="Si:ch211-215j19.12"/>
    <property type="match status" value="1"/>
</dbReference>
<reference evidence="11" key="1">
    <citation type="submission" date="2021-01" db="EMBL/GenBank/DDBJ databases">
        <authorList>
            <person name="Corre E."/>
            <person name="Pelletier E."/>
            <person name="Niang G."/>
            <person name="Scheremetjew M."/>
            <person name="Finn R."/>
            <person name="Kale V."/>
            <person name="Holt S."/>
            <person name="Cochrane G."/>
            <person name="Meng A."/>
            <person name="Brown T."/>
            <person name="Cohen L."/>
        </authorList>
    </citation>
    <scope>NUCLEOTIDE SEQUENCE</scope>
    <source>
        <strain evidence="11">CCMP443</strain>
    </source>
</reference>
<keyword evidence="2 8" id="KW-0812">Transmembrane</keyword>
<feature type="region of interest" description="Disordered" evidence="7">
    <location>
        <begin position="721"/>
        <end position="789"/>
    </location>
</feature>
<evidence type="ECO:0000259" key="10">
    <source>
        <dbReference type="PROSITE" id="PS50839"/>
    </source>
</evidence>
<dbReference type="GO" id="GO:0004383">
    <property type="term" value="F:guanylate cyclase activity"/>
    <property type="evidence" value="ECO:0007669"/>
    <property type="project" value="TreeGrafter"/>
</dbReference>
<evidence type="ECO:0000259" key="9">
    <source>
        <dbReference type="PROSITE" id="PS50125"/>
    </source>
</evidence>
<organism evidence="11">
    <name type="scientific">Hemiselmis tepida</name>
    <dbReference type="NCBI Taxonomy" id="464990"/>
    <lineage>
        <taxon>Eukaryota</taxon>
        <taxon>Cryptophyceae</taxon>
        <taxon>Cryptomonadales</taxon>
        <taxon>Hemiselmidaceae</taxon>
        <taxon>Hemiselmis</taxon>
    </lineage>
</organism>
<dbReference type="GO" id="GO:0001653">
    <property type="term" value="F:peptide receptor activity"/>
    <property type="evidence" value="ECO:0007669"/>
    <property type="project" value="TreeGrafter"/>
</dbReference>
<comment type="subcellular location">
    <subcellularLocation>
        <location evidence="1">Membrane</location>
    </subcellularLocation>
</comment>
<keyword evidence="6" id="KW-0456">Lyase</keyword>
<protein>
    <recommendedName>
        <fullName evidence="12">Guanylate cyclase domain-containing protein</fullName>
    </recommendedName>
</protein>
<evidence type="ECO:0008006" key="12">
    <source>
        <dbReference type="Google" id="ProtNLM"/>
    </source>
</evidence>
<dbReference type="EMBL" id="HBFN01000429">
    <property type="protein sequence ID" value="CAD8776039.1"/>
    <property type="molecule type" value="Transcribed_RNA"/>
</dbReference>
<sequence>MVNGDIAETPGPVEPNVGQLRFPSRTTINPAHRSPRFGESAEPAMSAPPIECMAVGSGETDQSAALSLNVSFREGDTRYYAQQEIHERSNSGSTMGLTTASTTGAEQNRGIWGKLLDWRSGFPSFDAAEEEVQTDQGMGNEITDTAMYVSQSAHDFPMLVFYAFLIFCALAFSSIFVILEFARRSEAENRAAGGLVAKDLSIFFAEQFGKAFFYARAMASFATQIPHFQRLALQVDSWEKFDSPTGTPLRRVPPEALNLTESFNNIADSLYSQDQGLQTGSINNVQFAPAGVVTYIHPIQGNEGALGHDLLRDPNRRAGSIAAINVTDMWMIGPLNTIQGNLLVIGRLPIFIDAALGGLPLQDADQFPELGGEELVPGKNFWGFATVLFTWDILVNQSKISDVEASGYLINVTKSDRDENGTKTDKVTSFLSSRGGTIYDGITEEVQTGAGPSWDVTVQPVGGYRPEWVLSLSVVAGLLSSCVAGVCWIAMVANAQRKKLIDSMLPKRASRFLLRSPGKPFVEGFQNVVIFFSDIIGYTSMAGDLSPIDVMRMLNEVYTEFDRVASEHGVYKVETIGDSYMVVAGAPDRLEETEAAARVARFGLDLLDLISRFQSSQGLTLQVRCGMSSGPVVAGIVGTRMPRYCFFGDTVNMSSRMESTGVSGKLQTDSATVRLLERSDYAFRITQRTRSRGMHIKGKGRVHTFFVEECVGIAGEPPLEFGGSPLHTTVKMNSREEDDPEQRKAKDSEPQMGSSRAGMWMKETPSMDLPAKGEMESAGPNGNAGGVSLTEMPVEASADALGVGVGIGLTRSASEPGPTHAYADSDRESAADDDGNDSCNEGSQRRVI</sequence>
<keyword evidence="5 8" id="KW-0472">Membrane</keyword>
<feature type="domain" description="CHASE" evidence="10">
    <location>
        <begin position="292"/>
        <end position="403"/>
    </location>
</feature>
<feature type="domain" description="Guanylate cyclase" evidence="9">
    <location>
        <begin position="529"/>
        <end position="658"/>
    </location>
</feature>
<dbReference type="PANTHER" id="PTHR11920">
    <property type="entry name" value="GUANYLYL CYCLASE"/>
    <property type="match status" value="1"/>
</dbReference>
<evidence type="ECO:0000313" key="11">
    <source>
        <dbReference type="EMBL" id="CAD8776039.1"/>
    </source>
</evidence>
<dbReference type="GO" id="GO:0035556">
    <property type="term" value="P:intracellular signal transduction"/>
    <property type="evidence" value="ECO:0007669"/>
    <property type="project" value="InterPro"/>
</dbReference>
<evidence type="ECO:0000256" key="6">
    <source>
        <dbReference type="ARBA" id="ARBA00023239"/>
    </source>
</evidence>
<accession>A0A7S0V2S8</accession>
<dbReference type="InterPro" id="IPR029787">
    <property type="entry name" value="Nucleotide_cyclase"/>
</dbReference>
<dbReference type="CDD" id="cd07302">
    <property type="entry name" value="CHD"/>
    <property type="match status" value="1"/>
</dbReference>
<feature type="region of interest" description="Disordered" evidence="7">
    <location>
        <begin position="1"/>
        <end position="44"/>
    </location>
</feature>
<dbReference type="PROSITE" id="PS50839">
    <property type="entry name" value="CHASE"/>
    <property type="match status" value="1"/>
</dbReference>
<dbReference type="AlphaFoldDB" id="A0A7S0V2S8"/>
<dbReference type="GO" id="GO:0005886">
    <property type="term" value="C:plasma membrane"/>
    <property type="evidence" value="ECO:0007669"/>
    <property type="project" value="TreeGrafter"/>
</dbReference>
<dbReference type="PANTHER" id="PTHR11920:SF335">
    <property type="entry name" value="GUANYLATE CYCLASE"/>
    <property type="match status" value="1"/>
</dbReference>
<gene>
    <name evidence="11" type="ORF">HTEP1355_LOCUS277</name>
</gene>
<keyword evidence="3" id="KW-0547">Nucleotide-binding</keyword>
<feature type="region of interest" description="Disordered" evidence="7">
    <location>
        <begin position="808"/>
        <end position="848"/>
    </location>
</feature>
<dbReference type="Gene3D" id="3.30.70.1230">
    <property type="entry name" value="Nucleotide cyclase"/>
    <property type="match status" value="1"/>
</dbReference>
<evidence type="ECO:0000256" key="7">
    <source>
        <dbReference type="SAM" id="MobiDB-lite"/>
    </source>
</evidence>
<name>A0A7S0V2S8_9CRYP</name>
<dbReference type="GO" id="GO:0000166">
    <property type="term" value="F:nucleotide binding"/>
    <property type="evidence" value="ECO:0007669"/>
    <property type="project" value="UniProtKB-KW"/>
</dbReference>
<proteinExistence type="predicted"/>
<feature type="transmembrane region" description="Helical" evidence="8">
    <location>
        <begin position="159"/>
        <end position="182"/>
    </location>
</feature>
<keyword evidence="4 8" id="KW-1133">Transmembrane helix</keyword>
<evidence type="ECO:0000256" key="4">
    <source>
        <dbReference type="ARBA" id="ARBA00022989"/>
    </source>
</evidence>
<dbReference type="InterPro" id="IPR006189">
    <property type="entry name" value="CHASE_dom"/>
</dbReference>
<dbReference type="SUPFAM" id="SSF55073">
    <property type="entry name" value="Nucleotide cyclase"/>
    <property type="match status" value="1"/>
</dbReference>
<evidence type="ECO:0000256" key="5">
    <source>
        <dbReference type="ARBA" id="ARBA00023136"/>
    </source>
</evidence>
<dbReference type="GO" id="GO:0007168">
    <property type="term" value="P:receptor guanylyl cyclase signaling pathway"/>
    <property type="evidence" value="ECO:0007669"/>
    <property type="project" value="TreeGrafter"/>
</dbReference>
<dbReference type="Pfam" id="PF03924">
    <property type="entry name" value="CHASE"/>
    <property type="match status" value="1"/>
</dbReference>
<dbReference type="SMART" id="SM00044">
    <property type="entry name" value="CYCc"/>
    <property type="match status" value="1"/>
</dbReference>
<dbReference type="Pfam" id="PF00211">
    <property type="entry name" value="Guanylate_cyc"/>
    <property type="match status" value="1"/>
</dbReference>
<dbReference type="GO" id="GO:0004016">
    <property type="term" value="F:adenylate cyclase activity"/>
    <property type="evidence" value="ECO:0007669"/>
    <property type="project" value="TreeGrafter"/>
</dbReference>
<dbReference type="InterPro" id="IPR050401">
    <property type="entry name" value="Cyclic_nucleotide_synthase"/>
</dbReference>
<evidence type="ECO:0000256" key="1">
    <source>
        <dbReference type="ARBA" id="ARBA00004370"/>
    </source>
</evidence>
<dbReference type="InterPro" id="IPR001054">
    <property type="entry name" value="A/G_cyclase"/>
</dbReference>